<dbReference type="InterPro" id="IPR004089">
    <property type="entry name" value="MCPsignal_dom"/>
</dbReference>
<feature type="transmembrane region" description="Helical" evidence="5">
    <location>
        <begin position="19"/>
        <end position="37"/>
    </location>
</feature>
<keyword evidence="8" id="KW-1185">Reference proteome</keyword>
<protein>
    <submittedName>
        <fullName evidence="7">Methyl-accepting chemotaxis protein</fullName>
    </submittedName>
</protein>
<dbReference type="GO" id="GO:0016020">
    <property type="term" value="C:membrane"/>
    <property type="evidence" value="ECO:0007669"/>
    <property type="project" value="InterPro"/>
</dbReference>
<dbReference type="SMART" id="SM00283">
    <property type="entry name" value="MA"/>
    <property type="match status" value="1"/>
</dbReference>
<dbReference type="GO" id="GO:0006935">
    <property type="term" value="P:chemotaxis"/>
    <property type="evidence" value="ECO:0007669"/>
    <property type="project" value="InterPro"/>
</dbReference>
<evidence type="ECO:0000256" key="3">
    <source>
        <dbReference type="PROSITE-ProRule" id="PRU00284"/>
    </source>
</evidence>
<dbReference type="GO" id="GO:0004888">
    <property type="term" value="F:transmembrane signaling receptor activity"/>
    <property type="evidence" value="ECO:0007669"/>
    <property type="project" value="InterPro"/>
</dbReference>
<dbReference type="Gene3D" id="1.10.287.950">
    <property type="entry name" value="Methyl-accepting chemotaxis protein"/>
    <property type="match status" value="1"/>
</dbReference>
<keyword evidence="5" id="KW-0812">Transmembrane</keyword>
<keyword evidence="1 3" id="KW-0807">Transducer</keyword>
<dbReference type="Proteomes" id="UP000002010">
    <property type="component" value="Chromosome"/>
</dbReference>
<dbReference type="SUPFAM" id="SSF58104">
    <property type="entry name" value="Methyl-accepting chemotaxis protein (MCP) signaling domain"/>
    <property type="match status" value="1"/>
</dbReference>
<dbReference type="GO" id="GO:0007165">
    <property type="term" value="P:signal transduction"/>
    <property type="evidence" value="ECO:0007669"/>
    <property type="project" value="UniProtKB-KW"/>
</dbReference>
<evidence type="ECO:0000313" key="8">
    <source>
        <dbReference type="Proteomes" id="UP000002010"/>
    </source>
</evidence>
<feature type="transmembrane region" description="Helical" evidence="5">
    <location>
        <begin position="113"/>
        <end position="131"/>
    </location>
</feature>
<accession>C1DDI2</accession>
<dbReference type="PANTHER" id="PTHR32089">
    <property type="entry name" value="METHYL-ACCEPTING CHEMOTAXIS PROTEIN MCPB"/>
    <property type="match status" value="1"/>
</dbReference>
<dbReference type="EMBL" id="CP001154">
    <property type="protein sequence ID" value="ACO75814.1"/>
    <property type="molecule type" value="Genomic_DNA"/>
</dbReference>
<feature type="transmembrane region" description="Helical" evidence="5">
    <location>
        <begin position="91"/>
        <end position="108"/>
    </location>
</feature>
<comment type="similarity">
    <text evidence="2">Belongs to the methyl-accepting chemotaxis (MCP) protein family.</text>
</comment>
<dbReference type="AlphaFoldDB" id="C1DDI2"/>
<evidence type="ECO:0000259" key="6">
    <source>
        <dbReference type="PROSITE" id="PS50111"/>
    </source>
</evidence>
<feature type="domain" description="Methyl-accepting transducer" evidence="6">
    <location>
        <begin position="228"/>
        <end position="407"/>
    </location>
</feature>
<gene>
    <name evidence="7" type="ordered locus">LHK_02834</name>
</gene>
<reference evidence="7 8" key="1">
    <citation type="journal article" date="2009" name="PLoS Genet.">
        <title>The complete genome and proteome of Laribacter hongkongensis reveal potential mechanisms for adaptations to different temperatures and habitats.</title>
        <authorList>
            <person name="Woo P.C."/>
            <person name="Lau S.K."/>
            <person name="Tse H."/>
            <person name="Teng J.L."/>
            <person name="Curreem S.O."/>
            <person name="Tsang A.K."/>
            <person name="Fan R.Y."/>
            <person name="Wong G.K."/>
            <person name="Huang Y."/>
            <person name="Loman N.J."/>
            <person name="Snyder L.A."/>
            <person name="Cai J.J."/>
            <person name="Huang J.D."/>
            <person name="Mak W."/>
            <person name="Pallen M.J."/>
            <person name="Lok S."/>
            <person name="Yuen K.Y."/>
        </authorList>
    </citation>
    <scope>NUCLEOTIDE SEQUENCE [LARGE SCALE GENOMIC DNA]</scope>
    <source>
        <strain evidence="7 8">HLHK9</strain>
    </source>
</reference>
<keyword evidence="5" id="KW-1133">Transmembrane helix</keyword>
<feature type="region of interest" description="Disordered" evidence="4">
    <location>
        <begin position="402"/>
        <end position="500"/>
    </location>
</feature>
<sequence>MPLDSLPLTGQLRRRADRFLLLVLTAFWGITLIQGWLAGELASAITGGAILLAMPALLVWREPGALVTRLATGAAAMLLSALSIFLSGGAIEAHFAIFVLLGLLLVYFDWRVLLFAAAVIAVHHLGFNYAAQAGLPRLQLFPSGPDLARVLVHAAYVVVETAALAVIAIQIERQLKASSRLAQFAREAREGNLAQPLDDRLASQDAMLQAAEAMRRQLVEALDHVISAAGELSGTAQGVAGKARSLDDTAEAQTRAARDMTSNVQAISAGIGQLSTDAENVRRLMNDSGLIAVQGRDVAQAAAEEMTRIDTAIARVHQNVETLRQRSERAMDVVQVIKDIADQTNLLALNAAIEAARAGETGRGFAVVADEVRHLAQRTREATDVISTTMGEMERSNADVLGTMDDAHPQRQPGRGQGRRGRPRHPGHQPHRRAGHGFGRHHGRRAEPAERHHPQRGATGGAIRPAKRNHPAHPAGADRRRAGAGPGGRPAARRHPLFPDPLIRLRAARCPPVH</sequence>
<dbReference type="PRINTS" id="PR00260">
    <property type="entry name" value="CHEMTRNSDUCR"/>
</dbReference>
<dbReference type="PANTHER" id="PTHR32089:SF112">
    <property type="entry name" value="LYSOZYME-LIKE PROTEIN-RELATED"/>
    <property type="match status" value="1"/>
</dbReference>
<evidence type="ECO:0000256" key="4">
    <source>
        <dbReference type="SAM" id="MobiDB-lite"/>
    </source>
</evidence>
<evidence type="ECO:0000256" key="2">
    <source>
        <dbReference type="ARBA" id="ARBA00029447"/>
    </source>
</evidence>
<evidence type="ECO:0000313" key="7">
    <source>
        <dbReference type="EMBL" id="ACO75814.1"/>
    </source>
</evidence>
<dbReference type="HOGENOM" id="CLU_529752_0_0_4"/>
<feature type="transmembrane region" description="Helical" evidence="5">
    <location>
        <begin position="151"/>
        <end position="171"/>
    </location>
</feature>
<feature type="transmembrane region" description="Helical" evidence="5">
    <location>
        <begin position="67"/>
        <end position="85"/>
    </location>
</feature>
<dbReference type="RefSeq" id="WP_012698277.1">
    <property type="nucleotide sequence ID" value="NC_012559.1"/>
</dbReference>
<dbReference type="InterPro" id="IPR004090">
    <property type="entry name" value="Chemotax_Me-accpt_rcpt"/>
</dbReference>
<feature type="compositionally biased region" description="Basic residues" evidence="4">
    <location>
        <begin position="417"/>
        <end position="444"/>
    </location>
</feature>
<organism evidence="7 8">
    <name type="scientific">Laribacter hongkongensis (strain HLHK9)</name>
    <dbReference type="NCBI Taxonomy" id="557598"/>
    <lineage>
        <taxon>Bacteria</taxon>
        <taxon>Pseudomonadati</taxon>
        <taxon>Pseudomonadota</taxon>
        <taxon>Betaproteobacteria</taxon>
        <taxon>Neisseriales</taxon>
        <taxon>Aquaspirillaceae</taxon>
        <taxon>Laribacter</taxon>
    </lineage>
</organism>
<evidence type="ECO:0000256" key="5">
    <source>
        <dbReference type="SAM" id="Phobius"/>
    </source>
</evidence>
<proteinExistence type="inferred from homology"/>
<feature type="transmembrane region" description="Helical" evidence="5">
    <location>
        <begin position="43"/>
        <end position="60"/>
    </location>
</feature>
<keyword evidence="5" id="KW-0472">Membrane</keyword>
<dbReference type="PROSITE" id="PS50111">
    <property type="entry name" value="CHEMOTAXIS_TRANSDUC_2"/>
    <property type="match status" value="1"/>
</dbReference>
<dbReference type="eggNOG" id="COG0840">
    <property type="taxonomic scope" value="Bacteria"/>
</dbReference>
<dbReference type="STRING" id="557598.LHK_02834"/>
<dbReference type="Pfam" id="PF00015">
    <property type="entry name" value="MCPsignal"/>
    <property type="match status" value="1"/>
</dbReference>
<name>C1DDI2_LARHH</name>
<evidence type="ECO:0000256" key="1">
    <source>
        <dbReference type="ARBA" id="ARBA00023224"/>
    </source>
</evidence>
<dbReference type="KEGG" id="lhk:LHK_02834"/>